<feature type="disulfide bond" evidence="7">
    <location>
        <begin position="786"/>
        <end position="804"/>
    </location>
</feature>
<dbReference type="EMBL" id="CAJPEV010001232">
    <property type="protein sequence ID" value="CAG0891508.1"/>
    <property type="molecule type" value="Genomic_DNA"/>
</dbReference>
<dbReference type="CDD" id="cd00112">
    <property type="entry name" value="LDLa"/>
    <property type="match status" value="5"/>
</dbReference>
<dbReference type="Pfam" id="PF00057">
    <property type="entry name" value="Ldl_recept_a"/>
    <property type="match status" value="5"/>
</dbReference>
<dbReference type="Proteomes" id="UP000677054">
    <property type="component" value="Unassembled WGS sequence"/>
</dbReference>
<dbReference type="SUPFAM" id="SSF82671">
    <property type="entry name" value="SEA domain"/>
    <property type="match status" value="1"/>
</dbReference>
<reference evidence="10" key="1">
    <citation type="submission" date="2020-11" db="EMBL/GenBank/DDBJ databases">
        <authorList>
            <person name="Tran Van P."/>
        </authorList>
    </citation>
    <scope>NUCLEOTIDE SEQUENCE</scope>
</reference>
<feature type="compositionally biased region" description="Low complexity" evidence="8">
    <location>
        <begin position="649"/>
        <end position="685"/>
    </location>
</feature>
<evidence type="ECO:0000256" key="7">
    <source>
        <dbReference type="PROSITE-ProRule" id="PRU00124"/>
    </source>
</evidence>
<evidence type="ECO:0000256" key="5">
    <source>
        <dbReference type="ARBA" id="ARBA00023136"/>
    </source>
</evidence>
<dbReference type="InterPro" id="IPR050685">
    <property type="entry name" value="LDLR"/>
</dbReference>
<keyword evidence="2 9" id="KW-0812">Transmembrane</keyword>
<dbReference type="EMBL" id="LR900749">
    <property type="protein sequence ID" value="CAD7246765.1"/>
    <property type="molecule type" value="Genomic_DNA"/>
</dbReference>
<keyword evidence="5 9" id="KW-0472">Membrane</keyword>
<comment type="subcellular location">
    <subcellularLocation>
        <location evidence="1">Membrane</location>
        <topology evidence="1">Single-pass membrane protein</topology>
    </subcellularLocation>
</comment>
<dbReference type="AlphaFoldDB" id="A0A7R8XIR9"/>
<feature type="disulfide bond" evidence="7">
    <location>
        <begin position="779"/>
        <end position="791"/>
    </location>
</feature>
<feature type="transmembrane region" description="Helical" evidence="9">
    <location>
        <begin position="345"/>
        <end position="368"/>
    </location>
</feature>
<evidence type="ECO:0000256" key="6">
    <source>
        <dbReference type="ARBA" id="ARBA00023157"/>
    </source>
</evidence>
<evidence type="ECO:0000313" key="11">
    <source>
        <dbReference type="Proteomes" id="UP000677054"/>
    </source>
</evidence>
<dbReference type="Gene3D" id="4.10.400.10">
    <property type="entry name" value="Low-density Lipoprotein Receptor"/>
    <property type="match status" value="5"/>
</dbReference>
<feature type="region of interest" description="Disordered" evidence="8">
    <location>
        <begin position="146"/>
        <end position="168"/>
    </location>
</feature>
<keyword evidence="11" id="KW-1185">Reference proteome</keyword>
<keyword evidence="3" id="KW-0677">Repeat</keyword>
<feature type="region of interest" description="Disordered" evidence="8">
    <location>
        <begin position="648"/>
        <end position="693"/>
    </location>
</feature>
<protein>
    <submittedName>
        <fullName evidence="10">Uncharacterized protein</fullName>
    </submittedName>
</protein>
<gene>
    <name evidence="10" type="ORF">DSTB1V02_LOCUS6611</name>
</gene>
<feature type="disulfide bond" evidence="7">
    <location>
        <begin position="861"/>
        <end position="879"/>
    </location>
</feature>
<feature type="disulfide bond" evidence="7">
    <location>
        <begin position="835"/>
        <end position="850"/>
    </location>
</feature>
<dbReference type="GO" id="GO:0016192">
    <property type="term" value="P:vesicle-mediated transport"/>
    <property type="evidence" value="ECO:0007669"/>
    <property type="project" value="UniProtKB-ARBA"/>
</dbReference>
<keyword evidence="6 7" id="KW-1015">Disulfide bond</keyword>
<comment type="caution">
    <text evidence="7">Lacks conserved residue(s) required for the propagation of feature annotation.</text>
</comment>
<keyword evidence="4 9" id="KW-1133">Transmembrane helix</keyword>
<evidence type="ECO:0000256" key="9">
    <source>
        <dbReference type="SAM" id="Phobius"/>
    </source>
</evidence>
<feature type="disulfide bond" evidence="7">
    <location>
        <begin position="946"/>
        <end position="958"/>
    </location>
</feature>
<feature type="disulfide bond" evidence="7">
    <location>
        <begin position="912"/>
        <end position="927"/>
    </location>
</feature>
<feature type="disulfide bond" evidence="7">
    <location>
        <begin position="893"/>
        <end position="905"/>
    </location>
</feature>
<proteinExistence type="predicted"/>
<sequence>MCSGFDDGGERGIAQHCETGFSSGRVEKSGAGGAVDWSLASSLSDERSKALDKSVASKPIWDADEPWGIRKNHYRADSSQVLNHVEKAEATAPFLLAVFDVPIYYSWRRFIVLVEEQPEYVNRPIGRSIDCRSGSTMVLGAGHHVNHHHHHHHHPHPHPHPHHHHIHHNAVAPALHPQQGKPLSSDSDYRSVYSSSSSLYSIPIYGSSSSQCANCANLHALPTNTTYSDSSQYGTHSPIALIRDNQCIHNHQIEYLPYHSAARCGLAKQCQCHKYTCDHVPTISSAVARNQCGQRTQATLEGKVKPAADMGPGTPVAVKLKRSNPFLRFWKTRVMKGENAKRRGAALLCALLTVALLVLAGCGVVLYLTVGGGLDAFGAKALEPAHVQELNTLVSQFRITNQPYIPEFNDTNSPEFIRMATEITAREAAVFDVLLEDESVTFVTHSVMWLPSESYGEGKPGRKQHLAAQQRDLTLGLDELIGKSSLHEEYHHSEVYALSPGSVIAQCRLYMSSYDPRAAEKYGLTFINALHNRHGKMWLGPFAVDIQSIMFTEEVGGPLATEASNISKSSLVDAISVPPPPAPPAIPPVGWGEWGSWSRCTQNPCNPRETQFRTRDCRTDRGKGRLLLNSEPCLPLGGQDVQVRDCPCPSTSTTSTTTTTSPSSTTTLPTTIKPSSPSSSPASSTRASAGPETATAKAILLRSSSTTVRYPQDTEKGKNCQACSGSEVCVALNGESQASCHVMVDPRDPTGCGGLCHLDTEMCLPLAPNVYKCADASICLQDEWQCQNGLCIPGEKRCDGHFNCYDHTDEFNCKCDETEFHCGNQTSCLPLEKKCNGVVDCWDGLDEMNCTELCPPSLYTCTNGQCIAKNYFCDGFPDCSDESDEPIGCGGECKRDEWRCRNGRCVKNYTVCDGLDSCGDGSDELDCPEPVDVASPPVSISRGAGCGIGEFQCANGKCITSGLCNGVDDCGDNSDEIRCQKELKINIPDATRLLS</sequence>
<dbReference type="OrthoDB" id="9988974at2759"/>
<feature type="disulfide bond" evidence="7">
    <location>
        <begin position="854"/>
        <end position="866"/>
    </location>
</feature>
<dbReference type="PANTHER" id="PTHR24270">
    <property type="entry name" value="LOW-DENSITY LIPOPROTEIN RECEPTOR-RELATED"/>
    <property type="match status" value="1"/>
</dbReference>
<evidence type="ECO:0000313" key="10">
    <source>
        <dbReference type="EMBL" id="CAD7246765.1"/>
    </source>
</evidence>
<dbReference type="InterPro" id="IPR000884">
    <property type="entry name" value="TSP1_rpt"/>
</dbReference>
<evidence type="ECO:0000256" key="4">
    <source>
        <dbReference type="ARBA" id="ARBA00022989"/>
    </source>
</evidence>
<feature type="disulfide bond" evidence="7">
    <location>
        <begin position="900"/>
        <end position="918"/>
    </location>
</feature>
<evidence type="ECO:0000256" key="2">
    <source>
        <dbReference type="ARBA" id="ARBA00022692"/>
    </source>
</evidence>
<dbReference type="SUPFAM" id="SSF57424">
    <property type="entry name" value="LDL receptor-like module"/>
    <property type="match status" value="5"/>
</dbReference>
<dbReference type="InterPro" id="IPR002172">
    <property type="entry name" value="LDrepeatLR_classA_rpt"/>
</dbReference>
<dbReference type="GO" id="GO:0005886">
    <property type="term" value="C:plasma membrane"/>
    <property type="evidence" value="ECO:0007669"/>
    <property type="project" value="TreeGrafter"/>
</dbReference>
<dbReference type="InterPro" id="IPR036055">
    <property type="entry name" value="LDL_receptor-like_sf"/>
</dbReference>
<organism evidence="10">
    <name type="scientific">Darwinula stevensoni</name>
    <dbReference type="NCBI Taxonomy" id="69355"/>
    <lineage>
        <taxon>Eukaryota</taxon>
        <taxon>Metazoa</taxon>
        <taxon>Ecdysozoa</taxon>
        <taxon>Arthropoda</taxon>
        <taxon>Crustacea</taxon>
        <taxon>Oligostraca</taxon>
        <taxon>Ostracoda</taxon>
        <taxon>Podocopa</taxon>
        <taxon>Podocopida</taxon>
        <taxon>Darwinulocopina</taxon>
        <taxon>Darwinuloidea</taxon>
        <taxon>Darwinulidae</taxon>
        <taxon>Darwinula</taxon>
    </lineage>
</organism>
<dbReference type="PROSITE" id="PS50092">
    <property type="entry name" value="TSP1"/>
    <property type="match status" value="1"/>
</dbReference>
<dbReference type="PROSITE" id="PS50068">
    <property type="entry name" value="LDLRA_2"/>
    <property type="match status" value="5"/>
</dbReference>
<evidence type="ECO:0000256" key="1">
    <source>
        <dbReference type="ARBA" id="ARBA00004167"/>
    </source>
</evidence>
<dbReference type="SMART" id="SM00192">
    <property type="entry name" value="LDLa"/>
    <property type="match status" value="5"/>
</dbReference>
<evidence type="ECO:0000256" key="8">
    <source>
        <dbReference type="SAM" id="MobiDB-lite"/>
    </source>
</evidence>
<name>A0A7R8XIR9_9CRUS</name>
<feature type="disulfide bond" evidence="7">
    <location>
        <begin position="798"/>
        <end position="813"/>
    </location>
</feature>
<dbReference type="PRINTS" id="PR00261">
    <property type="entry name" value="LDLRECEPTOR"/>
</dbReference>
<accession>A0A7R8XIR9</accession>
<feature type="disulfide bond" evidence="7">
    <location>
        <begin position="964"/>
        <end position="979"/>
    </location>
</feature>
<dbReference type="InterPro" id="IPR036364">
    <property type="entry name" value="SEA_dom_sf"/>
</dbReference>
<evidence type="ECO:0000256" key="3">
    <source>
        <dbReference type="ARBA" id="ARBA00022737"/>
    </source>
</evidence>